<keyword evidence="7" id="KW-0472">Membrane</keyword>
<feature type="domain" description="Protein kinase" evidence="9">
    <location>
        <begin position="589"/>
        <end position="872"/>
    </location>
</feature>
<evidence type="ECO:0000256" key="1">
    <source>
        <dbReference type="ARBA" id="ARBA00022679"/>
    </source>
</evidence>
<feature type="region of interest" description="Disordered" evidence="6">
    <location>
        <begin position="1077"/>
        <end position="1133"/>
    </location>
</feature>
<organism evidence="10 11">
    <name type="scientific">Mesorhabditis belari</name>
    <dbReference type="NCBI Taxonomy" id="2138241"/>
    <lineage>
        <taxon>Eukaryota</taxon>
        <taxon>Metazoa</taxon>
        <taxon>Ecdysozoa</taxon>
        <taxon>Nematoda</taxon>
        <taxon>Chromadorea</taxon>
        <taxon>Rhabditida</taxon>
        <taxon>Rhabditina</taxon>
        <taxon>Rhabditomorpha</taxon>
        <taxon>Rhabditoidea</taxon>
        <taxon>Rhabditidae</taxon>
        <taxon>Mesorhabditinae</taxon>
        <taxon>Mesorhabditis</taxon>
    </lineage>
</organism>
<feature type="compositionally biased region" description="Basic residues" evidence="6">
    <location>
        <begin position="1038"/>
        <end position="1047"/>
    </location>
</feature>
<proteinExistence type="predicted"/>
<feature type="chain" id="PRO_5042134500" evidence="8">
    <location>
        <begin position="22"/>
        <end position="1133"/>
    </location>
</feature>
<protein>
    <submittedName>
        <fullName evidence="11">Protein kinase domain-containing protein</fullName>
    </submittedName>
</protein>
<keyword evidence="3" id="KW-0418">Kinase</keyword>
<evidence type="ECO:0000256" key="7">
    <source>
        <dbReference type="SAM" id="Phobius"/>
    </source>
</evidence>
<dbReference type="PROSITE" id="PS50011">
    <property type="entry name" value="PROTEIN_KINASE_DOM"/>
    <property type="match status" value="1"/>
</dbReference>
<dbReference type="InterPro" id="IPR008266">
    <property type="entry name" value="Tyr_kinase_AS"/>
</dbReference>
<feature type="region of interest" description="Disordered" evidence="6">
    <location>
        <begin position="972"/>
        <end position="1001"/>
    </location>
</feature>
<feature type="compositionally biased region" description="Polar residues" evidence="6">
    <location>
        <begin position="1116"/>
        <end position="1133"/>
    </location>
</feature>
<reference evidence="11" key="1">
    <citation type="submission" date="2024-02" db="UniProtKB">
        <authorList>
            <consortium name="WormBaseParasite"/>
        </authorList>
    </citation>
    <scope>IDENTIFICATION</scope>
</reference>
<keyword evidence="7" id="KW-0812">Transmembrane</keyword>
<dbReference type="PANTHER" id="PTHR24416:SF488">
    <property type="entry name" value="PROTEIN KINASE DOMAIN-CONTAINING PROTEIN"/>
    <property type="match status" value="1"/>
</dbReference>
<dbReference type="SUPFAM" id="SSF56112">
    <property type="entry name" value="Protein kinase-like (PK-like)"/>
    <property type="match status" value="1"/>
</dbReference>
<keyword evidence="10" id="KW-1185">Reference proteome</keyword>
<keyword evidence="1" id="KW-0808">Transferase</keyword>
<evidence type="ECO:0000313" key="10">
    <source>
        <dbReference type="Proteomes" id="UP000887575"/>
    </source>
</evidence>
<dbReference type="Gene3D" id="1.10.510.10">
    <property type="entry name" value="Transferase(Phosphotransferase) domain 1"/>
    <property type="match status" value="1"/>
</dbReference>
<keyword evidence="7" id="KW-1133">Transmembrane helix</keyword>
<keyword evidence="8" id="KW-0732">Signal</keyword>
<dbReference type="PROSITE" id="PS00109">
    <property type="entry name" value="PROTEIN_KINASE_TYR"/>
    <property type="match status" value="1"/>
</dbReference>
<dbReference type="InterPro" id="IPR020635">
    <property type="entry name" value="Tyr_kinase_cat_dom"/>
</dbReference>
<dbReference type="CDD" id="cd00192">
    <property type="entry name" value="PTKc"/>
    <property type="match status" value="1"/>
</dbReference>
<dbReference type="WBParaSite" id="MBELARI_LOCUS14885">
    <property type="protein sequence ID" value="MBELARI_LOCUS14885"/>
    <property type="gene ID" value="MBELARI_LOCUS14885"/>
</dbReference>
<keyword evidence="2" id="KW-0547">Nucleotide-binding</keyword>
<evidence type="ECO:0000256" key="4">
    <source>
        <dbReference type="ARBA" id="ARBA00022840"/>
    </source>
</evidence>
<dbReference type="GO" id="GO:0007169">
    <property type="term" value="P:cell surface receptor protein tyrosine kinase signaling pathway"/>
    <property type="evidence" value="ECO:0007669"/>
    <property type="project" value="TreeGrafter"/>
</dbReference>
<dbReference type="Pfam" id="PF07714">
    <property type="entry name" value="PK_Tyr_Ser-Thr"/>
    <property type="match status" value="1"/>
</dbReference>
<accession>A0AAF3ELH4</accession>
<dbReference type="Proteomes" id="UP000887575">
    <property type="component" value="Unassembled WGS sequence"/>
</dbReference>
<evidence type="ECO:0000256" key="8">
    <source>
        <dbReference type="SAM" id="SignalP"/>
    </source>
</evidence>
<keyword evidence="5" id="KW-0829">Tyrosine-protein kinase</keyword>
<dbReference type="AlphaFoldDB" id="A0AAF3ELH4"/>
<dbReference type="InterPro" id="IPR001245">
    <property type="entry name" value="Ser-Thr/Tyr_kinase_cat_dom"/>
</dbReference>
<dbReference type="GO" id="GO:0005886">
    <property type="term" value="C:plasma membrane"/>
    <property type="evidence" value="ECO:0007669"/>
    <property type="project" value="TreeGrafter"/>
</dbReference>
<dbReference type="PANTHER" id="PTHR24416">
    <property type="entry name" value="TYROSINE-PROTEIN KINASE RECEPTOR"/>
    <property type="match status" value="1"/>
</dbReference>
<evidence type="ECO:0000256" key="2">
    <source>
        <dbReference type="ARBA" id="ARBA00022741"/>
    </source>
</evidence>
<evidence type="ECO:0000256" key="6">
    <source>
        <dbReference type="SAM" id="MobiDB-lite"/>
    </source>
</evidence>
<dbReference type="PRINTS" id="PR00109">
    <property type="entry name" value="TYRKINASE"/>
</dbReference>
<feature type="region of interest" description="Disordered" evidence="6">
    <location>
        <begin position="1020"/>
        <end position="1061"/>
    </location>
</feature>
<feature type="region of interest" description="Disordered" evidence="6">
    <location>
        <begin position="277"/>
        <end position="301"/>
    </location>
</feature>
<dbReference type="GO" id="GO:0004714">
    <property type="term" value="F:transmembrane receptor protein tyrosine kinase activity"/>
    <property type="evidence" value="ECO:0007669"/>
    <property type="project" value="TreeGrafter"/>
</dbReference>
<dbReference type="SMART" id="SM00219">
    <property type="entry name" value="TyrKc"/>
    <property type="match status" value="1"/>
</dbReference>
<dbReference type="Gene3D" id="3.30.200.20">
    <property type="entry name" value="Phosphorylase Kinase, domain 1"/>
    <property type="match status" value="1"/>
</dbReference>
<feature type="transmembrane region" description="Helical" evidence="7">
    <location>
        <begin position="512"/>
        <end position="534"/>
    </location>
</feature>
<dbReference type="FunFam" id="1.10.510.10:FF:000554">
    <property type="entry name" value="Predicted protein"/>
    <property type="match status" value="1"/>
</dbReference>
<evidence type="ECO:0000256" key="5">
    <source>
        <dbReference type="ARBA" id="ARBA00023137"/>
    </source>
</evidence>
<evidence type="ECO:0000256" key="3">
    <source>
        <dbReference type="ARBA" id="ARBA00022777"/>
    </source>
</evidence>
<dbReference type="InterPro" id="IPR011009">
    <property type="entry name" value="Kinase-like_dom_sf"/>
</dbReference>
<keyword evidence="4" id="KW-0067">ATP-binding</keyword>
<dbReference type="InterPro" id="IPR050122">
    <property type="entry name" value="RTK"/>
</dbReference>
<dbReference type="GO" id="GO:0005524">
    <property type="term" value="F:ATP binding"/>
    <property type="evidence" value="ECO:0007669"/>
    <property type="project" value="UniProtKB-KW"/>
</dbReference>
<evidence type="ECO:0000259" key="9">
    <source>
        <dbReference type="PROSITE" id="PS50011"/>
    </source>
</evidence>
<feature type="region of interest" description="Disordered" evidence="6">
    <location>
        <begin position="487"/>
        <end position="506"/>
    </location>
</feature>
<dbReference type="InterPro" id="IPR000719">
    <property type="entry name" value="Prot_kinase_dom"/>
</dbReference>
<name>A0AAF3ELH4_9BILA</name>
<feature type="signal peptide" evidence="8">
    <location>
        <begin position="1"/>
        <end position="21"/>
    </location>
</feature>
<sequence>MIIRNLLFLLLFHAFILQILSEFCAVDPGSTPLPPDPADECTSDNWDHLPSLKDRNFTSHYCEVLFLLDLSPDYVTNEEFRMALTPALSSMASQCLKVGVGYAVVAYPMFNRTEETQKACCDEDTCDKQFNSVDHNLWVSRFGNTDNSTDFWKETGTANFSYVFTAELKEIKPCLYNTVILITNRLFEFHSGFLKDFPVALPSASCITLTVVLLGRPDITNESFEKHYENVTTHLLQVNNISCIYEIAHCLPPCGSVAMQECYNNANWSCPYPTFPPSTSTSTTTTTTTTTTPTPSTPVPTSAYSEDFQHLIYIFALSNNTNETEFQNARYFVETPLDDCLTRYNMVVRFLAENDTDSDWMRDPNELSAFFGRLQHETIIIPAHVVQDENETYTLEMFNQAYSLLVNEGAKKERGPKVILMTDFVSMKFVYVLNHPNESIEYASIKWLQQHGVIEVYAFTKEVQTDYETLTQIPTRNLFLDDDFEREKGPEEDICPPPDKDEKDEKKPDTTIWFIIIGVSFGLMVILLVCTVIYRQKLMWMQKLYLFKNKDDSENEFAKGERPERRRSGEEDDLDDIVDFWEITWDHLIVSSEKLGNGAYGLVYKGKMLGSSPGLEHYYPHESGPFRDCDVAVKIIHKHATEKELEMFLKEIDTMKTLGFNEHLVNMLGCSTQSAKRSCLVLEYCANRDLKRYILRRRTELDQSRSIDEQIDCTKEFLHFAWQMTSGMKYLVSRNMIHRDLAARNIMIDSLKNAKIGDFGLCVSANDKIMDASGKLPIKWLAIESLEQRKFSMKSDVWSFGMVLWEMYSMGEIPFSDIEPEALLSALKQGKRPKRPLLATDKLEEVMNRCWAELPNDRPSFDELLTIFTILLEQATEGYGYLQLMANEFYRTLPHIQVEEPDIEEDLSGGRGRSRTASLKSGGMNIIGNMSSMLRAAAQGIGRQFSSGKGVYPTSDHPRIAKKRKSGIVNEATTELSEEGPPRLPMPVGESRRKSGPGDFLTWTGLKKTRRKSFDPEMEKNMQGGSHFNIPRLFPSKKPWKARRKSSHSLPGDLSPKIEVNDHENNHFFADQPVEIARNQMKRPATPPPNRTDHSLALPRLDNAASGDSESEMASLPSSPKASSCDNLSENEV</sequence>
<evidence type="ECO:0000313" key="11">
    <source>
        <dbReference type="WBParaSite" id="MBELARI_LOCUS14885"/>
    </source>
</evidence>
<dbReference type="GO" id="GO:0043235">
    <property type="term" value="C:receptor complex"/>
    <property type="evidence" value="ECO:0007669"/>
    <property type="project" value="TreeGrafter"/>
</dbReference>